<dbReference type="PANTHER" id="PTHR42909:SF1">
    <property type="entry name" value="CARBOHYDRATE KINASE PFKB DOMAIN-CONTAINING PROTEIN"/>
    <property type="match status" value="1"/>
</dbReference>
<evidence type="ECO:0000313" key="6">
    <source>
        <dbReference type="EMBL" id="KAK2956655.1"/>
    </source>
</evidence>
<dbReference type="Proteomes" id="UP001281761">
    <property type="component" value="Unassembled WGS sequence"/>
</dbReference>
<dbReference type="Gene3D" id="3.40.1790.10">
    <property type="entry name" value="Indigoidine synthase domain"/>
    <property type="match status" value="1"/>
</dbReference>
<dbReference type="Pfam" id="PF04227">
    <property type="entry name" value="Indigoidine_A"/>
    <property type="match status" value="1"/>
</dbReference>
<comment type="caution">
    <text evidence="6">The sequence shown here is derived from an EMBL/GenBank/DDBJ whole genome shotgun (WGS) entry which is preliminary data.</text>
</comment>
<sequence length="309" mass="33435">MSLSHLTIQTNEEVSEALKSGKPIVAMESTIISHGMPYPDNVNLAYKLEDLVRSLGAVPATIAIIKGVPKVGLTKDEIEHLGKEGLKVTKTSRRDLPYVMMHQLDGSCTVATTMLLAASAGIHVFATGGIGGVHRGAETTWDVSADLREFSRSPVVVVCAGAKAILDLPKTMEYLETEGVAVVGYQTKDLPAFYSRTSGIPLEMSVESAKEISTMFRIQHDIIKSQSGILVVNPIPEEHSIPHEAIDSVIEAAVKEADEKGIRGKHSTPFLLEKIVELTKGKSLEANKALVENNVRLAVEIAKEMMKKE</sequence>
<evidence type="ECO:0000256" key="2">
    <source>
        <dbReference type="ARBA" id="ARBA00022801"/>
    </source>
</evidence>
<evidence type="ECO:0000256" key="5">
    <source>
        <dbReference type="ARBA" id="ARBA00023295"/>
    </source>
</evidence>
<keyword evidence="5 6" id="KW-0326">Glycosidase</keyword>
<evidence type="ECO:0000256" key="3">
    <source>
        <dbReference type="ARBA" id="ARBA00023211"/>
    </source>
</evidence>
<dbReference type="PANTHER" id="PTHR42909">
    <property type="entry name" value="ZGC:136858"/>
    <property type="match status" value="1"/>
</dbReference>
<evidence type="ECO:0000256" key="4">
    <source>
        <dbReference type="ARBA" id="ARBA00023239"/>
    </source>
</evidence>
<dbReference type="HAMAP" id="MF_01876">
    <property type="entry name" value="PsiMP_glycosidase"/>
    <property type="match status" value="1"/>
</dbReference>
<evidence type="ECO:0000256" key="1">
    <source>
        <dbReference type="ARBA" id="ARBA00022723"/>
    </source>
</evidence>
<dbReference type="GO" id="GO:0016798">
    <property type="term" value="F:hydrolase activity, acting on glycosyl bonds"/>
    <property type="evidence" value="ECO:0007669"/>
    <property type="project" value="UniProtKB-KW"/>
</dbReference>
<keyword evidence="7" id="KW-1185">Reference proteome</keyword>
<protein>
    <submittedName>
        <fullName evidence="6">Pseudouridine-5'-phosphate glycosidase</fullName>
        <ecNumber evidence="6">4.2.1.70</ecNumber>
    </submittedName>
</protein>
<name>A0ABQ9XYU4_9EUKA</name>
<evidence type="ECO:0000313" key="7">
    <source>
        <dbReference type="Proteomes" id="UP001281761"/>
    </source>
</evidence>
<dbReference type="InterPro" id="IPR007342">
    <property type="entry name" value="PsuG"/>
</dbReference>
<dbReference type="EMBL" id="JARBJD010000053">
    <property type="protein sequence ID" value="KAK2956655.1"/>
    <property type="molecule type" value="Genomic_DNA"/>
</dbReference>
<organism evidence="6 7">
    <name type="scientific">Blattamonas nauphoetae</name>
    <dbReference type="NCBI Taxonomy" id="2049346"/>
    <lineage>
        <taxon>Eukaryota</taxon>
        <taxon>Metamonada</taxon>
        <taxon>Preaxostyla</taxon>
        <taxon>Oxymonadida</taxon>
        <taxon>Blattamonas</taxon>
    </lineage>
</organism>
<keyword evidence="2" id="KW-0378">Hydrolase</keyword>
<keyword evidence="1" id="KW-0479">Metal-binding</keyword>
<dbReference type="InterPro" id="IPR022830">
    <property type="entry name" value="Indigdn_synthA-like"/>
</dbReference>
<dbReference type="EC" id="4.2.1.70" evidence="6"/>
<dbReference type="SUPFAM" id="SSF110581">
    <property type="entry name" value="Indigoidine synthase A-like"/>
    <property type="match status" value="1"/>
</dbReference>
<gene>
    <name evidence="6" type="ORF">BLNAU_8289</name>
</gene>
<keyword evidence="4 6" id="KW-0456">Lyase</keyword>
<proteinExistence type="inferred from homology"/>
<keyword evidence="3" id="KW-0464">Manganese</keyword>
<accession>A0ABQ9XYU4</accession>
<reference evidence="6 7" key="1">
    <citation type="journal article" date="2022" name="bioRxiv">
        <title>Genomics of Preaxostyla Flagellates Illuminates Evolutionary Transitions and the Path Towards Mitochondrial Loss.</title>
        <authorList>
            <person name="Novak L.V.F."/>
            <person name="Treitli S.C."/>
            <person name="Pyrih J."/>
            <person name="Halakuc P."/>
            <person name="Pipaliya S.V."/>
            <person name="Vacek V."/>
            <person name="Brzon O."/>
            <person name="Soukal P."/>
            <person name="Eme L."/>
            <person name="Dacks J.B."/>
            <person name="Karnkowska A."/>
            <person name="Elias M."/>
            <person name="Hampl V."/>
        </authorList>
    </citation>
    <scope>NUCLEOTIDE SEQUENCE [LARGE SCALE GENOMIC DNA]</scope>
    <source>
        <strain evidence="6">NAU3</strain>
        <tissue evidence="6">Gut</tissue>
    </source>
</reference>
<dbReference type="GO" id="GO:0004730">
    <property type="term" value="F:pseudouridylate synthase activity"/>
    <property type="evidence" value="ECO:0007669"/>
    <property type="project" value="UniProtKB-EC"/>
</dbReference>